<dbReference type="GeneID" id="70579566"/>
<dbReference type="InterPro" id="IPR025624">
    <property type="entry name" value="PcfK"/>
</dbReference>
<reference evidence="3" key="1">
    <citation type="submission" date="2020-09" db="EMBL/GenBank/DDBJ databases">
        <title>Complete genome sequencing of Faecalibacillus intestinalis strain 14EGH31.</title>
        <authorList>
            <person name="Sakamoto M."/>
            <person name="Murakami T."/>
            <person name="Mori H."/>
        </authorList>
    </citation>
    <scope>NUCLEOTIDE SEQUENCE [LARGE SCALE GENOMIC DNA]</scope>
    <source>
        <strain evidence="3">14EGH31</strain>
    </source>
</reference>
<dbReference type="Pfam" id="PF14058">
    <property type="entry name" value="PcfK"/>
    <property type="match status" value="1"/>
</dbReference>
<accession>A0A7I8E0X5</accession>
<evidence type="ECO:0000256" key="1">
    <source>
        <dbReference type="SAM" id="MobiDB-lite"/>
    </source>
</evidence>
<dbReference type="Proteomes" id="UP000593842">
    <property type="component" value="Chromosome"/>
</dbReference>
<protein>
    <submittedName>
        <fullName evidence="2">Uncharacterized protein</fullName>
    </submittedName>
</protein>
<feature type="region of interest" description="Disordered" evidence="1">
    <location>
        <begin position="134"/>
        <end position="159"/>
    </location>
</feature>
<name>A0A7I8E0X5_9FIRM</name>
<sequence>MSFKQQLENSNDSMIVMIKDYLLSRNDISSLLEKENKNIDDMMLFISHELYVKYLEGKSNQRMTCVGGPDEELYGIVIHYLDEDNIDMDAIKKKMENIMLMHPSNANDDEKENSKMQLLQMQCDEYKQEIEKMKQETKPKRTAKKKKSKVNDMQLGFDL</sequence>
<dbReference type="AlphaFoldDB" id="A0A7I8E0X5"/>
<proteinExistence type="predicted"/>
<dbReference type="KEGG" id="fit:Fi14EGH31_11320"/>
<organism evidence="2 3">
    <name type="scientific">Faecalibacillus intestinalis</name>
    <dbReference type="NCBI Taxonomy" id="1982626"/>
    <lineage>
        <taxon>Bacteria</taxon>
        <taxon>Bacillati</taxon>
        <taxon>Bacillota</taxon>
        <taxon>Erysipelotrichia</taxon>
        <taxon>Erysipelotrichales</taxon>
        <taxon>Coprobacillaceae</taxon>
        <taxon>Faecalibacillus</taxon>
    </lineage>
</organism>
<evidence type="ECO:0000313" key="3">
    <source>
        <dbReference type="Proteomes" id="UP000593842"/>
    </source>
</evidence>
<gene>
    <name evidence="2" type="ORF">Fi14EGH31_11320</name>
</gene>
<dbReference type="RefSeq" id="WP_200765241.1">
    <property type="nucleotide sequence ID" value="NZ_AP024085.1"/>
</dbReference>
<dbReference type="EMBL" id="AP024085">
    <property type="protein sequence ID" value="BCL57420.1"/>
    <property type="molecule type" value="Genomic_DNA"/>
</dbReference>
<evidence type="ECO:0000313" key="2">
    <source>
        <dbReference type="EMBL" id="BCL57420.1"/>
    </source>
</evidence>